<dbReference type="STRING" id="209880.SAMN02910343_01182"/>
<proteinExistence type="predicted"/>
<gene>
    <name evidence="2" type="ORF">SAMN02910343_01182</name>
</gene>
<sequence length="84" mass="10047">MNIIHQPSRHRFELEHFPSCYIEYTLEEDVLTVEHTIVEESMRGQGIAGKLAIPTYQWAKAHHYKVASHCSYMDIWMKRHNYKD</sequence>
<dbReference type="PROSITE" id="PS51729">
    <property type="entry name" value="GNAT_YJDJ"/>
    <property type="match status" value="1"/>
</dbReference>
<evidence type="ECO:0000313" key="2">
    <source>
        <dbReference type="EMBL" id="SDA53842.1"/>
    </source>
</evidence>
<dbReference type="EMBL" id="FMXA01000014">
    <property type="protein sequence ID" value="SDA53842.1"/>
    <property type="molecule type" value="Genomic_DNA"/>
</dbReference>
<keyword evidence="3" id="KW-1185">Reference proteome</keyword>
<dbReference type="Gene3D" id="3.40.630.30">
    <property type="match status" value="1"/>
</dbReference>
<dbReference type="OrthoDB" id="9793389at2"/>
<dbReference type="PANTHER" id="PTHR31435">
    <property type="entry name" value="PROTEIN NATD1"/>
    <property type="match status" value="1"/>
</dbReference>
<dbReference type="Pfam" id="PF14542">
    <property type="entry name" value="Acetyltransf_CG"/>
    <property type="match status" value="1"/>
</dbReference>
<accession>A0A1G5W762</accession>
<evidence type="ECO:0000313" key="3">
    <source>
        <dbReference type="Proteomes" id="UP000199689"/>
    </source>
</evidence>
<dbReference type="InterPro" id="IPR031165">
    <property type="entry name" value="GNAT_YJDJ"/>
</dbReference>
<dbReference type="AlphaFoldDB" id="A0A1G5W762"/>
<dbReference type="RefSeq" id="WP_091364786.1">
    <property type="nucleotide sequence ID" value="NZ_FMXA01000014.1"/>
</dbReference>
<dbReference type="InterPro" id="IPR045057">
    <property type="entry name" value="Gcn5-rel_NAT"/>
</dbReference>
<protein>
    <recommendedName>
        <fullName evidence="1">N-acetyltransferase domain-containing protein</fullName>
    </recommendedName>
</protein>
<name>A0A1G5W762_9FIRM</name>
<dbReference type="SUPFAM" id="SSF55729">
    <property type="entry name" value="Acyl-CoA N-acyltransferases (Nat)"/>
    <property type="match status" value="1"/>
</dbReference>
<organism evidence="2 3">
    <name type="scientific">Allisonella histaminiformans</name>
    <dbReference type="NCBI Taxonomy" id="209880"/>
    <lineage>
        <taxon>Bacteria</taxon>
        <taxon>Bacillati</taxon>
        <taxon>Bacillota</taxon>
        <taxon>Negativicutes</taxon>
        <taxon>Veillonellales</taxon>
        <taxon>Veillonellaceae</taxon>
        <taxon>Allisonella</taxon>
    </lineage>
</organism>
<dbReference type="GeneID" id="87756198"/>
<evidence type="ECO:0000259" key="1">
    <source>
        <dbReference type="PROSITE" id="PS51729"/>
    </source>
</evidence>
<reference evidence="2 3" key="1">
    <citation type="submission" date="2016-10" db="EMBL/GenBank/DDBJ databases">
        <authorList>
            <person name="de Groot N.N."/>
        </authorList>
    </citation>
    <scope>NUCLEOTIDE SEQUENCE [LARGE SCALE GENOMIC DNA]</scope>
    <source>
        <strain evidence="2 3">DSM 15230</strain>
    </source>
</reference>
<dbReference type="Proteomes" id="UP000199689">
    <property type="component" value="Unassembled WGS sequence"/>
</dbReference>
<dbReference type="InterPro" id="IPR016181">
    <property type="entry name" value="Acyl_CoA_acyltransferase"/>
</dbReference>
<dbReference type="PANTHER" id="PTHR31435:SF9">
    <property type="entry name" value="PROTEIN NATD1"/>
    <property type="match status" value="1"/>
</dbReference>
<feature type="domain" description="N-acetyltransferase" evidence="1">
    <location>
        <begin position="2"/>
        <end position="84"/>
    </location>
</feature>